<evidence type="ECO:0000313" key="7">
    <source>
        <dbReference type="EMBL" id="SAL43648.1"/>
    </source>
</evidence>
<keyword evidence="1" id="KW-0229">DNA integration</keyword>
<dbReference type="InterPro" id="IPR013762">
    <property type="entry name" value="Integrase-like_cat_sf"/>
</dbReference>
<reference evidence="7" key="1">
    <citation type="submission" date="2016-01" db="EMBL/GenBank/DDBJ databases">
        <authorList>
            <person name="Peeters C."/>
        </authorList>
    </citation>
    <scope>NUCLEOTIDE SEQUENCE [LARGE SCALE GENOMIC DNA]</scope>
    <source>
        <strain evidence="7">LMG 22934</strain>
    </source>
</reference>
<keyword evidence="2 4" id="KW-0238">DNA-binding</keyword>
<evidence type="ECO:0000259" key="6">
    <source>
        <dbReference type="PROSITE" id="PS51900"/>
    </source>
</evidence>
<organism evidence="7 8">
    <name type="scientific">Caballeronia humi</name>
    <dbReference type="NCBI Taxonomy" id="326474"/>
    <lineage>
        <taxon>Bacteria</taxon>
        <taxon>Pseudomonadati</taxon>
        <taxon>Pseudomonadota</taxon>
        <taxon>Betaproteobacteria</taxon>
        <taxon>Burkholderiales</taxon>
        <taxon>Burkholderiaceae</taxon>
        <taxon>Caballeronia</taxon>
    </lineage>
</organism>
<protein>
    <submittedName>
        <fullName evidence="7">Phage integrase family protein</fullName>
    </submittedName>
</protein>
<dbReference type="Proteomes" id="UP000054977">
    <property type="component" value="Unassembled WGS sequence"/>
</dbReference>
<dbReference type="InterPro" id="IPR044068">
    <property type="entry name" value="CB"/>
</dbReference>
<dbReference type="PANTHER" id="PTHR30349">
    <property type="entry name" value="PHAGE INTEGRASE-RELATED"/>
    <property type="match status" value="1"/>
</dbReference>
<dbReference type="GO" id="GO:0006310">
    <property type="term" value="P:DNA recombination"/>
    <property type="evidence" value="ECO:0007669"/>
    <property type="project" value="UniProtKB-KW"/>
</dbReference>
<accession>A0A158HGY4</accession>
<keyword evidence="8" id="KW-1185">Reference proteome</keyword>
<dbReference type="EMBL" id="FCNW02000016">
    <property type="protein sequence ID" value="SAL43648.1"/>
    <property type="molecule type" value="Genomic_DNA"/>
</dbReference>
<evidence type="ECO:0000313" key="8">
    <source>
        <dbReference type="Proteomes" id="UP000054977"/>
    </source>
</evidence>
<dbReference type="PANTHER" id="PTHR30349:SF88">
    <property type="entry name" value="BLL1584 PROTEIN"/>
    <property type="match status" value="1"/>
</dbReference>
<comment type="caution">
    <text evidence="7">The sequence shown here is derived from an EMBL/GenBank/DDBJ whole genome shotgun (WGS) entry which is preliminary data.</text>
</comment>
<evidence type="ECO:0000256" key="2">
    <source>
        <dbReference type="ARBA" id="ARBA00023125"/>
    </source>
</evidence>
<evidence type="ECO:0000256" key="4">
    <source>
        <dbReference type="PROSITE-ProRule" id="PRU01248"/>
    </source>
</evidence>
<dbReference type="InterPro" id="IPR050090">
    <property type="entry name" value="Tyrosine_recombinase_XerCD"/>
</dbReference>
<dbReference type="InterPro" id="IPR011010">
    <property type="entry name" value="DNA_brk_join_enz"/>
</dbReference>
<dbReference type="Gene3D" id="1.10.443.10">
    <property type="entry name" value="Intergrase catalytic core"/>
    <property type="match status" value="1"/>
</dbReference>
<dbReference type="PROSITE" id="PS51898">
    <property type="entry name" value="TYR_RECOMBINASE"/>
    <property type="match status" value="1"/>
</dbReference>
<dbReference type="Pfam" id="PF20172">
    <property type="entry name" value="DUF6538"/>
    <property type="match status" value="1"/>
</dbReference>
<sequence length="458" mass="51132">MRLSLSPVLTVTVKYLWQRYRNGGMLWFKRRVPRDLQGVLGYQWIQQSLGTADPKVAARLINQLVREQDKRWKALRSSSTNEVIDAQARLLLTEYGINPDRLGETPEGALWAFHDHLDSHLPEEAHTDSNITPETVGGFLPPVQRTAFDIQRGKLRHRASDCLREYAVARADTAQALKSATLPFQYLIGLCGDKDLSQYPRSDVRAFVKHLEDGKHATNGKPISVTTIQRYVTTLRAAFARSIREHELPIKNVWAGAIEYSKDAKGEQRREAFTVAQYRALEKGVGDIEQTDDLGTMLTLIASTGARLAEIAGLRKEDCHPSAQVPYIDIRPYETRDLKTPASTRKVPLTPAALQALQRALRLATGDYLFGRYTDDKGCRANAASAALGIRLRTYGITATTHGMRHGMRDLLRAVECPENIVCEIQGWAQAGHVAKYGSGSPLGVLERWLRKAAEAVR</sequence>
<evidence type="ECO:0000256" key="1">
    <source>
        <dbReference type="ARBA" id="ARBA00022908"/>
    </source>
</evidence>
<dbReference type="InterPro" id="IPR002104">
    <property type="entry name" value="Integrase_catalytic"/>
</dbReference>
<dbReference type="OrthoDB" id="9784724at2"/>
<dbReference type="PROSITE" id="PS51900">
    <property type="entry name" value="CB"/>
    <property type="match status" value="1"/>
</dbReference>
<dbReference type="InterPro" id="IPR046668">
    <property type="entry name" value="DUF6538"/>
</dbReference>
<dbReference type="AlphaFoldDB" id="A0A158HGY4"/>
<proteinExistence type="predicted"/>
<dbReference type="GO" id="GO:0003677">
    <property type="term" value="F:DNA binding"/>
    <property type="evidence" value="ECO:0007669"/>
    <property type="project" value="UniProtKB-UniRule"/>
</dbReference>
<feature type="domain" description="Core-binding (CB)" evidence="6">
    <location>
        <begin position="153"/>
        <end position="243"/>
    </location>
</feature>
<dbReference type="SUPFAM" id="SSF56349">
    <property type="entry name" value="DNA breaking-rejoining enzymes"/>
    <property type="match status" value="1"/>
</dbReference>
<feature type="domain" description="Tyr recombinase" evidence="5">
    <location>
        <begin position="268"/>
        <end position="450"/>
    </location>
</feature>
<dbReference type="Pfam" id="PF00589">
    <property type="entry name" value="Phage_integrase"/>
    <property type="match status" value="1"/>
</dbReference>
<evidence type="ECO:0000259" key="5">
    <source>
        <dbReference type="PROSITE" id="PS51898"/>
    </source>
</evidence>
<gene>
    <name evidence="7" type="ORF">AWB65_03347</name>
</gene>
<name>A0A158HGY4_9BURK</name>
<keyword evidence="3" id="KW-0233">DNA recombination</keyword>
<dbReference type="RefSeq" id="WP_087668220.1">
    <property type="nucleotide sequence ID" value="NZ_FCNW02000016.1"/>
</dbReference>
<evidence type="ECO:0000256" key="3">
    <source>
        <dbReference type="ARBA" id="ARBA00023172"/>
    </source>
</evidence>
<dbReference type="InterPro" id="IPR010998">
    <property type="entry name" value="Integrase_recombinase_N"/>
</dbReference>
<dbReference type="GO" id="GO:0015074">
    <property type="term" value="P:DNA integration"/>
    <property type="evidence" value="ECO:0007669"/>
    <property type="project" value="UniProtKB-KW"/>
</dbReference>
<dbReference type="Gene3D" id="1.10.150.130">
    <property type="match status" value="1"/>
</dbReference>